<feature type="region of interest" description="Disordered" evidence="1">
    <location>
        <begin position="1"/>
        <end position="32"/>
    </location>
</feature>
<accession>A0A8S1HE32</accession>
<dbReference type="InterPro" id="IPR036259">
    <property type="entry name" value="MFS_trans_sf"/>
</dbReference>
<feature type="transmembrane region" description="Helical" evidence="2">
    <location>
        <begin position="593"/>
        <end position="609"/>
    </location>
</feature>
<feature type="transmembrane region" description="Helical" evidence="2">
    <location>
        <begin position="197"/>
        <end position="224"/>
    </location>
</feature>
<keyword evidence="2" id="KW-1133">Transmembrane helix</keyword>
<dbReference type="SUPFAM" id="SSF103473">
    <property type="entry name" value="MFS general substrate transporter"/>
    <property type="match status" value="1"/>
</dbReference>
<dbReference type="EMBL" id="CAJGYM010000029">
    <property type="protein sequence ID" value="CAD6192671.1"/>
    <property type="molecule type" value="Genomic_DNA"/>
</dbReference>
<comment type="caution">
    <text evidence="3">The sequence shown here is derived from an EMBL/GenBank/DDBJ whole genome shotgun (WGS) entry which is preliminary data.</text>
</comment>
<feature type="transmembrane region" description="Helical" evidence="2">
    <location>
        <begin position="450"/>
        <end position="469"/>
    </location>
</feature>
<name>A0A8S1HE32_9PELO</name>
<protein>
    <submittedName>
        <fullName evidence="3">Uncharacterized protein</fullName>
    </submittedName>
</protein>
<keyword evidence="2" id="KW-0812">Transmembrane</keyword>
<keyword evidence="4" id="KW-1185">Reference proteome</keyword>
<feature type="compositionally biased region" description="Polar residues" evidence="1">
    <location>
        <begin position="1"/>
        <end position="11"/>
    </location>
</feature>
<feature type="transmembrane region" description="Helical" evidence="2">
    <location>
        <begin position="424"/>
        <end position="444"/>
    </location>
</feature>
<keyword evidence="2" id="KW-0472">Membrane</keyword>
<organism evidence="3 4">
    <name type="scientific">Caenorhabditis auriculariae</name>
    <dbReference type="NCBI Taxonomy" id="2777116"/>
    <lineage>
        <taxon>Eukaryota</taxon>
        <taxon>Metazoa</taxon>
        <taxon>Ecdysozoa</taxon>
        <taxon>Nematoda</taxon>
        <taxon>Chromadorea</taxon>
        <taxon>Rhabditida</taxon>
        <taxon>Rhabditina</taxon>
        <taxon>Rhabditomorpha</taxon>
        <taxon>Rhabditoidea</taxon>
        <taxon>Rhabditidae</taxon>
        <taxon>Peloderinae</taxon>
        <taxon>Caenorhabditis</taxon>
    </lineage>
</organism>
<evidence type="ECO:0000313" key="3">
    <source>
        <dbReference type="EMBL" id="CAD6192671.1"/>
    </source>
</evidence>
<gene>
    <name evidence="3" type="ORF">CAUJ_LOCUS8590</name>
</gene>
<dbReference type="Gene3D" id="1.20.1250.20">
    <property type="entry name" value="MFS general substrate transporter like domains"/>
    <property type="match status" value="1"/>
</dbReference>
<evidence type="ECO:0000256" key="2">
    <source>
        <dbReference type="SAM" id="Phobius"/>
    </source>
</evidence>
<feature type="transmembrane region" description="Helical" evidence="2">
    <location>
        <begin position="152"/>
        <end position="177"/>
    </location>
</feature>
<feature type="transmembrane region" description="Helical" evidence="2">
    <location>
        <begin position="567"/>
        <end position="586"/>
    </location>
</feature>
<evidence type="ECO:0000256" key="1">
    <source>
        <dbReference type="SAM" id="MobiDB-lite"/>
    </source>
</evidence>
<feature type="transmembrane region" description="Helical" evidence="2">
    <location>
        <begin position="393"/>
        <end position="412"/>
    </location>
</feature>
<evidence type="ECO:0000313" key="4">
    <source>
        <dbReference type="Proteomes" id="UP000835052"/>
    </source>
</evidence>
<feature type="transmembrane region" description="Helical" evidence="2">
    <location>
        <begin position="365"/>
        <end position="387"/>
    </location>
</feature>
<sequence length="749" mass="84505">MATPASITGSVIATPEKPKTEREKTHKSLSRPLFLHQSELSMDVTQQPSEGENERQGFVTIQTMPKMQPDCDDWNVQREKVGKICLIVDAVIMVTLLCEVAILSLNDEVRDLFVAFILDWLWLPVCCMFCISIILNAVAISLFLLSTPWKWIIHVYVLAAELATNTILAVVITPAYFGDVLSDGKESKVSQQKHSVWLIFSLFFYLHLFATIAMIPLVIMSFMISEAPSAERTTNEVVRLVHKRERDDVELHGRMRTIDDIWNIFGAQNKFYTKHMAMNALLSAIGSLFIETMRLSTTDSTEYEFINCHHELITRRAAISADNGYMFFQFGTVSLETLTHLFAYGGVISMSILAYSSTKVTTKRVAFWCMSVIIIFFVLLFLFNLGFMNRLSIMSVFGACYTILVVAMVAAIETVPVHLRDFAMFTFYFTKSITTLIAGMMLSYFANIDVVDAILVVLLVVSVTIYCIFTPPELMMAIVARDFDTIKMSIDQYANQDAKIDVEAIIDDVVYLGDVPSSRFSAVLNLLKAPAFTSKLFLLLLVMITSMSALKTRNHFRHLMPYSNFELTVVDSIFYSAASLLALYLIRKCGRRGTLIIAQMFILISLTMQRCVILKKDQCHQKDRPIPQQIDLAFVLYLTIKIGTIMKDLTGYLMIIEHIPATSRMAIFPFVITLIELLDDIVSGGIEGHGWARSREFQIVLVLLGMTAALFVDTTDYSAVAPAEIPCYKSKQANDLDIDFSQEYMENSD</sequence>
<feature type="transmembrane region" description="Helical" evidence="2">
    <location>
        <begin position="120"/>
        <end position="145"/>
    </location>
</feature>
<feature type="transmembrane region" description="Helical" evidence="2">
    <location>
        <begin position="341"/>
        <end position="358"/>
    </location>
</feature>
<feature type="compositionally biased region" description="Basic and acidic residues" evidence="1">
    <location>
        <begin position="16"/>
        <end position="26"/>
    </location>
</feature>
<reference evidence="3" key="1">
    <citation type="submission" date="2020-10" db="EMBL/GenBank/DDBJ databases">
        <authorList>
            <person name="Kikuchi T."/>
        </authorList>
    </citation>
    <scope>NUCLEOTIDE SEQUENCE</scope>
    <source>
        <strain evidence="3">NKZ352</strain>
    </source>
</reference>
<dbReference type="AlphaFoldDB" id="A0A8S1HE32"/>
<dbReference type="Proteomes" id="UP000835052">
    <property type="component" value="Unassembled WGS sequence"/>
</dbReference>
<feature type="transmembrane region" description="Helical" evidence="2">
    <location>
        <begin position="526"/>
        <end position="547"/>
    </location>
</feature>
<proteinExistence type="predicted"/>
<feature type="transmembrane region" description="Helical" evidence="2">
    <location>
        <begin position="84"/>
        <end position="105"/>
    </location>
</feature>